<evidence type="ECO:0000313" key="8">
    <source>
        <dbReference type="EMBL" id="KAF7083771.1"/>
    </source>
</evidence>
<dbReference type="InterPro" id="IPR000409">
    <property type="entry name" value="BEACH_dom"/>
</dbReference>
<keyword evidence="2" id="KW-0677">Repeat</keyword>
<feature type="compositionally biased region" description="Low complexity" evidence="5">
    <location>
        <begin position="2360"/>
        <end position="2371"/>
    </location>
</feature>
<dbReference type="OrthoDB" id="26681at2759"/>
<dbReference type="InterPro" id="IPR031570">
    <property type="entry name" value="NBEA/BDCP_DUF4704"/>
</dbReference>
<evidence type="ECO:0000256" key="4">
    <source>
        <dbReference type="SAM" id="Coils"/>
    </source>
</evidence>
<dbReference type="Pfam" id="PF02138">
    <property type="entry name" value="Beach"/>
    <property type="match status" value="1"/>
</dbReference>
<reference evidence="8" key="1">
    <citation type="journal article" date="2017" name="Gigascience">
        <title>The first near-complete assembly of the hexaploid bread wheat genome, Triticum aestivum.</title>
        <authorList>
            <person name="Zimin A.V."/>
            <person name="Puiu D."/>
            <person name="Hall R."/>
            <person name="Kingan S."/>
            <person name="Clavijo B.J."/>
            <person name="Salzberg S.L."/>
        </authorList>
    </citation>
    <scope>NUCLEOTIDE SEQUENCE</scope>
    <source>
        <tissue evidence="8">Leaf</tissue>
    </source>
</reference>
<reference evidence="8" key="2">
    <citation type="submission" date="2020-03" db="EMBL/GenBank/DDBJ databases">
        <title>The second near-complete assembly of the hexaploid bread wheat (Triticum aestivum) genome.</title>
        <authorList>
            <person name="Zimin A.V."/>
            <person name="Puiu D."/>
            <person name="Shumante A."/>
            <person name="Alonge M."/>
            <person name="Salzberg S.L."/>
        </authorList>
    </citation>
    <scope>NUCLEOTIDE SEQUENCE</scope>
    <source>
        <tissue evidence="8">Leaf</tissue>
    </source>
</reference>
<dbReference type="SMART" id="SM00320">
    <property type="entry name" value="WD40"/>
    <property type="match status" value="5"/>
</dbReference>
<dbReference type="SUPFAM" id="SSF49899">
    <property type="entry name" value="Concanavalin A-like lectins/glucanases"/>
    <property type="match status" value="1"/>
</dbReference>
<dbReference type="InterPro" id="IPR023362">
    <property type="entry name" value="PH-BEACH_dom"/>
</dbReference>
<organism evidence="8">
    <name type="scientific">Triticum aestivum</name>
    <name type="common">Wheat</name>
    <dbReference type="NCBI Taxonomy" id="4565"/>
    <lineage>
        <taxon>Eukaryota</taxon>
        <taxon>Viridiplantae</taxon>
        <taxon>Streptophyta</taxon>
        <taxon>Embryophyta</taxon>
        <taxon>Tracheophyta</taxon>
        <taxon>Spermatophyta</taxon>
        <taxon>Magnoliopsida</taxon>
        <taxon>Liliopsida</taxon>
        <taxon>Poales</taxon>
        <taxon>Poaceae</taxon>
        <taxon>BOP clade</taxon>
        <taxon>Pooideae</taxon>
        <taxon>Triticodae</taxon>
        <taxon>Triticeae</taxon>
        <taxon>Triticinae</taxon>
        <taxon>Triticum</taxon>
    </lineage>
</organism>
<dbReference type="InterPro" id="IPR050865">
    <property type="entry name" value="BEACH_Domain"/>
</dbReference>
<proteinExistence type="predicted"/>
<dbReference type="InterPro" id="IPR036322">
    <property type="entry name" value="WD40_repeat_dom_sf"/>
</dbReference>
<feature type="coiled-coil region" evidence="4">
    <location>
        <begin position="2171"/>
        <end position="2205"/>
    </location>
</feature>
<dbReference type="Pfam" id="PF13385">
    <property type="entry name" value="Laminin_G_3"/>
    <property type="match status" value="1"/>
</dbReference>
<evidence type="ECO:0008006" key="9">
    <source>
        <dbReference type="Google" id="ProtNLM"/>
    </source>
</evidence>
<dbReference type="EMBL" id="CM022227">
    <property type="protein sequence ID" value="KAF7083771.1"/>
    <property type="molecule type" value="Genomic_DNA"/>
</dbReference>
<dbReference type="InterPro" id="IPR046852">
    <property type="entry name" value="Neurobeachin_a-sol"/>
</dbReference>
<dbReference type="Pfam" id="PF20425">
    <property type="entry name" value="Neurobeachin"/>
    <property type="match status" value="1"/>
</dbReference>
<dbReference type="Gene3D" id="2.130.10.10">
    <property type="entry name" value="YVTN repeat-like/Quinoprotein amine dehydrogenase"/>
    <property type="match status" value="2"/>
</dbReference>
<name>A0A9R1LAJ8_WHEAT</name>
<dbReference type="Pfam" id="PF15787">
    <property type="entry name" value="DUF4704"/>
    <property type="match status" value="1"/>
</dbReference>
<sequence>MNIVKGVADLLRKSTPSSPPSAGGGAGAGGGSPGGGGGGTGSPSAGKFAAAPSPRVRFSDTDEEGILNTLWQRYENAIDKAEKKKSLQIFVLHFIQAFKDWEPHHIDQSVDRRSVSDDTVIGCSGGHPSEVILILVQEISHLTSFVTESSSCPESSANLSEQSTDLGLSTEVLPVLECFTIVTRSVHNCRVFSYYGGVQKVTALLKAAVVKLKTLTSLLATDEQLSNRTVENMRMMQKILVRIVTIISNFMDLEPAATRISRVVNSTDHTPSNNLATVTPNTIRRFVSDRNWQQKAIVSVMEAGGVNWLVELLRVIRRLNLKDQWTDLSLHFITLYALRSTISENTRAQNHFRSIGGLEVLLDGLGLPSSKFSVSKHSFVPSDERSDILQLQILSLEILREAVFGNVNNLQFLCENGRIHKFANSICWPAFMFQEFHQQKFLDPEVPNWKLDRQSTGNSPTLESFPSPVDILNTTEWNEYSVKLSKALCSFLLPPNEIRYCPGSTVTKISLPISLAYWEQCARWIIKILSTVFPCIKACASETELPNHIRILSNILQHYMLSTFRKVLISAPVLLKSFREEGLWDLIFSEKIFYFGSSLECIHQIVGETETQTDHFTDAAESTGYKSNLPDVNILQSEAISFLEFAATLNENTNNLPECSALLSALEHCTNGPGLVVTILKSFHVILKLATEQTLVSFKSLDMLTRVLKVACLQAQELRKAHPSDDFRGNGSQTNNVQMDSLDERIKNALTCVELAFNLFKEYVTISDLGRMIILHNANCIGCLFDLFQEENLRKHVLEQVLALYRLPPSSAQDHTAKLQLCSKYLETFTRAKEHEKNFAEMSIDLLVTMREIILIDRAYYQNLFRNGECFLHIVSLLNGTFDEAVGEQLVLNVLQTLTSLLAENDESKAAFRMLVGVGYQTLQSLLLDFCKWLPSRKLLDALLGMLVDGTFEINEKTTIKNEDVIILFLNVLQKSSTLLQHYGLVVLQQLLKGSITNRTYCFKAGLLSFLLDWFSVEEWDDTVIKIAELIQIIGGHSISGKDIRKMFALLRGEKISVKQKHSSLLLTSLSHMLKEKGPEAFFEFSGHDSGIEVKSPVQWPYSKGLSFCCWLRVESFPENGMMGLFSFFTENGKGCLAMLGKNTLVYESVSQKNQCVLLPLSLPTKQWKFLSVTHTVGRAFSGGSQLRCYVDGDLVSTEKCRYAKVNEVMTRCSLGTELMPIGEEPTSLGFEGTFAFTGQMGPVYAFSDALSAEQIRGIYNLGPSYMYSFLGDQNLLMNNDSLYKGILDARDGISSKMIFGLNAQASNNRTLFNVSSVLDSLDKSKLEATIMGGTKLCSRRLLQDIIYCVGGVSVLFPLLIHFDDAITHSGESPTGDQLAGQVIELVASVLDGNVANQQQMHLLSGFSILGFLFQSVSPQLLNFKALSALKHLFNILTSCGMSEILLKDALSQIYLNPHIWAYSSYEVQRELYLFLIQYFETDGKLLPMLCGLPRIIDIVRQFYSEKLDSRSSKPLLHLVTEQVIGERPHIEEIRKIRLLLLSLAEMSLKLKVSSHDIRALVSFFEKSQDVACIEDVLYMIIRALSQNSLLSSFLEQVNSVGGCYIFINLLKREFEPIRLLGLQLLGKLLVGVPSEKKGPKLFGLPVGRPRSMSENLRKGIAATPQLFFYSISERLFKFPLSDHLCATFFDVLLGGASPKQVLQKRSQSNELKDRSSTSVVSLAPFYVPQILVCIFKYMHSCQDASARAKILSDILDLLDSNPSNVEAIMEYGWSSWLETSVKLDVFRDYRSISKANYASLETNELILVRNMYSLVLSYFLCYVKGGWHQLEDTTNFLLLKFEEGQLTNFCLLRDIFEDIIGSLLETSPDEDIFISQPCRDNILYLLKLSDELLVDQIGIKLLFHPPDMCASSSDGSQKDDIGSAFVEIINAESNSQPAGLPWSSNIFTDGEKLSDDWWSFYDKIWTLVWNLNGKGQNRLTPKGSSASVPSIGQRARGLVESLNIPAAEMAAVVVTGGIGTALSAKTNKITDKAMMLREERFPRIIFHLVIMYLCKAGLENASKCVQQFITMLPNLISEEDQCKNRLHFIIWSLLRVRSHYGELDDGARFHVISHLILETVIYGKSMLATSILGKDDSAEANSNKESGFILNLVQKDRVLAAASDELKYMKDAKADRLRQLQDLNSKLDERLIEDIEQLQSLEDDIQFAKSAAISGDDNRKAAFKLAFDEDQQIVADKWIHIFRALSDERGPWSASPFPNNLVTYWKHDKTEDKWRRRMKLKRNYKFDERLCQPLSTKSTNENTAPSVDPFVSAKIPEKMKRFLLKGVRGITGDVGSESCEDNNDTSEPSQNKPSENQVSSDAANSADSSDYPTSSVQNRKEQSSTGGDNDYAEVLSSVHCVLVTPKRKLAGQFTITRNALHFSFEFLVEGTGGSSVFNKFQDNKESDAKSELGSVEKLKGKSDVGRGNEAGSGDALMKSQSSKIKHHRIRAVYWTRYLLQYTATEIFFDDANAPIFLNFSSQNDAKNVGSLLVSLRNDALFPKGSTKDKNSVISFVDRKVALEMAESARESWRKREISNFEYLMILNTLSGRSYNDLTQYPIFPWILADYSSEKLDFNKSSTFRDLSKPVGALDAKRFKVFEDRYLNFCDPDIPSFYYGSHYSSMGIVLYYLLRLEPFTALHRNLQGGKFDHADRLFQSIESTYRNCLSNTSDVKELTPEFFYMPEFLENLNSYHFGVKQDGEPLGHVGLPPWAKGSPDEFIHINREALESEYVSSNLHHWIDLIFGYKQRGKPAVEAANIFYYLTYEGAVDLENMDDMLQKSAIEDQIANFGQTPIQIFRKKHPRRGPPIPIAHPLYFAPQSITVTSVVPSAISSSSSVLFIGLLDSNIVLMSEGLILSVKLWLTTQLQSGGNFTFSGSLEPFFGIGSDIISPRKVATSLAENVEFGRQCMAAVQIHGDNYLILCGNWENSFQIISLSDGRIVQSIRQHKDVVSCVAVSSDGSVIATGSYDTTIMIWHAFRGRSNDKRSKSASNDLSTKDHVIIENPFHILCGHDDIITCLFVSTELDIVISGSKDGTCIFHTLREGTYVRSIRHPSGAGLSKLVASQHGRIVFYSDSDLSLHMYSINGKHIASSESNGRLNCMELSCCGEFMVCAGDHGQIVLRSMHSLGVVWRYDGSGKTITSLAVTPEECFLAGTKDGSLIVFSIENPLLRKGGIQRNKVKSSVG</sequence>
<dbReference type="PROSITE" id="PS50197">
    <property type="entry name" value="BEACH"/>
    <property type="match status" value="1"/>
</dbReference>
<dbReference type="PROSITE" id="PS50294">
    <property type="entry name" value="WD_REPEATS_REGION"/>
    <property type="match status" value="1"/>
</dbReference>
<dbReference type="PANTHER" id="PTHR13743">
    <property type="entry name" value="BEIGE/BEACH-RELATED"/>
    <property type="match status" value="1"/>
</dbReference>
<evidence type="ECO:0000256" key="1">
    <source>
        <dbReference type="ARBA" id="ARBA00022574"/>
    </source>
</evidence>
<dbReference type="Pfam" id="PF14844">
    <property type="entry name" value="PH_BEACH"/>
    <property type="match status" value="1"/>
</dbReference>
<evidence type="ECO:0000259" key="6">
    <source>
        <dbReference type="PROSITE" id="PS50197"/>
    </source>
</evidence>
<evidence type="ECO:0000259" key="7">
    <source>
        <dbReference type="PROSITE" id="PS51783"/>
    </source>
</evidence>
<protein>
    <recommendedName>
        <fullName evidence="9">BEACH domain-containing protein B</fullName>
    </recommendedName>
</protein>
<feature type="compositionally biased region" description="Basic and acidic residues" evidence="5">
    <location>
        <begin position="2449"/>
        <end position="2467"/>
    </location>
</feature>
<dbReference type="FunFam" id="1.10.1540.10:FF:000001">
    <property type="entry name" value="neurobeachin isoform X1"/>
    <property type="match status" value="1"/>
</dbReference>
<dbReference type="InterPro" id="IPR013320">
    <property type="entry name" value="ConA-like_dom_sf"/>
</dbReference>
<dbReference type="SUPFAM" id="SSF50729">
    <property type="entry name" value="PH domain-like"/>
    <property type="match status" value="1"/>
</dbReference>
<feature type="domain" description="BEACH" evidence="6">
    <location>
        <begin position="2558"/>
        <end position="2848"/>
    </location>
</feature>
<comment type="caution">
    <text evidence="8">The sequence shown here is derived from an EMBL/GenBank/DDBJ whole genome shotgun (WGS) entry which is preliminary data.</text>
</comment>
<feature type="domain" description="BEACH-type PH" evidence="7">
    <location>
        <begin position="2390"/>
        <end position="2534"/>
    </location>
</feature>
<feature type="repeat" description="WD" evidence="3">
    <location>
        <begin position="2988"/>
        <end position="3019"/>
    </location>
</feature>
<feature type="region of interest" description="Disordered" evidence="5">
    <location>
        <begin position="11"/>
        <end position="54"/>
    </location>
</feature>
<evidence type="ECO:0000256" key="5">
    <source>
        <dbReference type="SAM" id="MobiDB-lite"/>
    </source>
</evidence>
<dbReference type="SUPFAM" id="SSF50978">
    <property type="entry name" value="WD40 repeat-like"/>
    <property type="match status" value="1"/>
</dbReference>
<feature type="region of interest" description="Disordered" evidence="5">
    <location>
        <begin position="2449"/>
        <end position="2477"/>
    </location>
</feature>
<dbReference type="PANTHER" id="PTHR13743:SF112">
    <property type="entry name" value="BEACH DOMAIN-CONTAINING PROTEIN"/>
    <property type="match status" value="1"/>
</dbReference>
<dbReference type="InterPro" id="IPR036372">
    <property type="entry name" value="BEACH_dom_sf"/>
</dbReference>
<dbReference type="PROSITE" id="PS50082">
    <property type="entry name" value="WD_REPEATS_2"/>
    <property type="match status" value="1"/>
</dbReference>
<dbReference type="InterPro" id="IPR001680">
    <property type="entry name" value="WD40_rpt"/>
</dbReference>
<keyword evidence="4" id="KW-0175">Coiled coil</keyword>
<dbReference type="CDD" id="cd06071">
    <property type="entry name" value="Beach"/>
    <property type="match status" value="1"/>
</dbReference>
<dbReference type="SUPFAM" id="SSF81837">
    <property type="entry name" value="BEACH domain"/>
    <property type="match status" value="1"/>
</dbReference>
<dbReference type="SMART" id="SM01026">
    <property type="entry name" value="Beach"/>
    <property type="match status" value="1"/>
</dbReference>
<keyword evidence="1 3" id="KW-0853">WD repeat</keyword>
<dbReference type="Gene3D" id="2.30.29.30">
    <property type="entry name" value="Pleckstrin-homology domain (PH domain)/Phosphotyrosine-binding domain (PTB)"/>
    <property type="match status" value="1"/>
</dbReference>
<feature type="compositionally biased region" description="Polar residues" evidence="5">
    <location>
        <begin position="2372"/>
        <end position="2388"/>
    </location>
</feature>
<dbReference type="InterPro" id="IPR046851">
    <property type="entry name" value="NBCH_WD40"/>
</dbReference>
<dbReference type="Proteomes" id="UP000815260">
    <property type="component" value="Chromosome 6B"/>
</dbReference>
<dbReference type="InterPro" id="IPR015943">
    <property type="entry name" value="WD40/YVTN_repeat-like_dom_sf"/>
</dbReference>
<dbReference type="Gene3D" id="1.10.1540.10">
    <property type="entry name" value="BEACH domain"/>
    <property type="match status" value="1"/>
</dbReference>
<dbReference type="Pfam" id="PF20426">
    <property type="entry name" value="NBCH_WD40"/>
    <property type="match status" value="1"/>
</dbReference>
<gene>
    <name evidence="8" type="ORF">CFC21_087525</name>
</gene>
<feature type="compositionally biased region" description="Polar residues" evidence="5">
    <location>
        <begin position="2346"/>
        <end position="2359"/>
    </location>
</feature>
<dbReference type="InterPro" id="IPR011993">
    <property type="entry name" value="PH-like_dom_sf"/>
</dbReference>
<dbReference type="PROSITE" id="PS51783">
    <property type="entry name" value="PH_BEACH"/>
    <property type="match status" value="1"/>
</dbReference>
<accession>A0A9R1LAJ8</accession>
<evidence type="ECO:0000256" key="2">
    <source>
        <dbReference type="ARBA" id="ARBA00022737"/>
    </source>
</evidence>
<evidence type="ECO:0000256" key="3">
    <source>
        <dbReference type="PROSITE-ProRule" id="PRU00221"/>
    </source>
</evidence>
<feature type="compositionally biased region" description="Gly residues" evidence="5">
    <location>
        <begin position="22"/>
        <end position="41"/>
    </location>
</feature>
<dbReference type="Gene3D" id="2.60.120.200">
    <property type="match status" value="1"/>
</dbReference>
<feature type="region of interest" description="Disordered" evidence="5">
    <location>
        <begin position="2334"/>
        <end position="2391"/>
    </location>
</feature>